<dbReference type="RefSeq" id="WP_138238256.1">
    <property type="nucleotide sequence ID" value="NZ_VBRY01000002.1"/>
</dbReference>
<dbReference type="AlphaFoldDB" id="A0A5R9GXB7"/>
<keyword evidence="3" id="KW-1185">Reference proteome</keyword>
<feature type="region of interest" description="Disordered" evidence="1">
    <location>
        <begin position="48"/>
        <end position="73"/>
    </location>
</feature>
<feature type="compositionally biased region" description="Polar residues" evidence="1">
    <location>
        <begin position="61"/>
        <end position="70"/>
    </location>
</feature>
<comment type="caution">
    <text evidence="2">The sequence shown here is derived from an EMBL/GenBank/DDBJ whole genome shotgun (WGS) entry which is preliminary data.</text>
</comment>
<dbReference type="EMBL" id="VBRY01000002">
    <property type="protein sequence ID" value="TLS68637.1"/>
    <property type="molecule type" value="Genomic_DNA"/>
</dbReference>
<accession>A0A5R9GXB7</accession>
<feature type="compositionally biased region" description="Basic and acidic residues" evidence="1">
    <location>
        <begin position="48"/>
        <end position="59"/>
    </location>
</feature>
<gene>
    <name evidence="2" type="ORF">FEF65_02725</name>
</gene>
<organism evidence="2 3">
    <name type="scientific">Mariprofundus erugo</name>
    <dbReference type="NCBI Taxonomy" id="2528639"/>
    <lineage>
        <taxon>Bacteria</taxon>
        <taxon>Pseudomonadati</taxon>
        <taxon>Pseudomonadota</taxon>
        <taxon>Candidatius Mariprofundia</taxon>
        <taxon>Mariprofundales</taxon>
        <taxon>Mariprofundaceae</taxon>
        <taxon>Mariprofundus</taxon>
    </lineage>
</organism>
<dbReference type="Proteomes" id="UP000306585">
    <property type="component" value="Unassembled WGS sequence"/>
</dbReference>
<reference evidence="2 3" key="1">
    <citation type="journal article" date="2019" name="Appl. Environ. Microbiol.">
        <title>Environmental Evidence and Genomic Insight of Iron-oxidizing Bacteria Preference Towards More Corrosion Resistant Stainless Steel at Higher Salinities.</title>
        <authorList>
            <person name="Garrison C.E."/>
            <person name="Price K.A."/>
            <person name="Field E.K."/>
        </authorList>
    </citation>
    <scope>NUCLEOTIDE SEQUENCE [LARGE SCALE GENOMIC DNA]</scope>
    <source>
        <strain evidence="2 3">P3</strain>
    </source>
</reference>
<proteinExistence type="predicted"/>
<name>A0A5R9GXB7_9PROT</name>
<evidence type="ECO:0000256" key="1">
    <source>
        <dbReference type="SAM" id="MobiDB-lite"/>
    </source>
</evidence>
<sequence>MSAAGELHGCITHRTQLRNKHEGEGNRDCNNGATTSLKALAHKVLKRNAERNRSARDGKSGCNNNESLRATDTEEMQPVVVHRRTFRKCCKCGRMGWYPQASAEICCGAAMILVEQPAMSVHDFVEFVGCPKSYASGAISQDEVLDMMRRDQVTALKVNESDIGGSDSSSENKK</sequence>
<evidence type="ECO:0000313" key="2">
    <source>
        <dbReference type="EMBL" id="TLS68637.1"/>
    </source>
</evidence>
<evidence type="ECO:0000313" key="3">
    <source>
        <dbReference type="Proteomes" id="UP000306585"/>
    </source>
</evidence>
<protein>
    <submittedName>
        <fullName evidence="2">Uncharacterized protein</fullName>
    </submittedName>
</protein>